<dbReference type="AlphaFoldDB" id="A0A0G0K7V5"/>
<accession>A0A0G0K7V5</accession>
<dbReference type="PANTHER" id="PTHR33993:SF2">
    <property type="entry name" value="VOC DOMAIN-CONTAINING PROTEIN"/>
    <property type="match status" value="1"/>
</dbReference>
<evidence type="ECO:0000259" key="1">
    <source>
        <dbReference type="PROSITE" id="PS51819"/>
    </source>
</evidence>
<dbReference type="InterPro" id="IPR037523">
    <property type="entry name" value="VOC_core"/>
</dbReference>
<keyword evidence="2" id="KW-0223">Dioxygenase</keyword>
<dbReference type="InterPro" id="IPR029068">
    <property type="entry name" value="Glyas_Bleomycin-R_OHBP_Dase"/>
</dbReference>
<organism evidence="2 3">
    <name type="scientific">Candidatus Shapirobacteria bacterium GW2011_GWE2_38_30</name>
    <dbReference type="NCBI Taxonomy" id="1618490"/>
    <lineage>
        <taxon>Bacteria</taxon>
        <taxon>Candidatus Shapironibacteriota</taxon>
    </lineage>
</organism>
<sequence length="116" mass="12914">MILLKIYTDSPKKTIDFYQKVFGWEINKWHGPGDTWLIKDKTSYLGALTKPDTQTKNYSDLNFSSTIVVDNYDLVLKKIISSGGHETSPKNEIPGVGIIGKFVDSQGTIFGLVQSA</sequence>
<comment type="caution">
    <text evidence="2">The sequence shown here is derived from an EMBL/GenBank/DDBJ whole genome shotgun (WGS) entry which is preliminary data.</text>
</comment>
<dbReference type="GO" id="GO:0051213">
    <property type="term" value="F:dioxygenase activity"/>
    <property type="evidence" value="ECO:0007669"/>
    <property type="project" value="UniProtKB-KW"/>
</dbReference>
<dbReference type="PROSITE" id="PS51819">
    <property type="entry name" value="VOC"/>
    <property type="match status" value="1"/>
</dbReference>
<feature type="domain" description="VOC" evidence="1">
    <location>
        <begin position="1"/>
        <end position="115"/>
    </location>
</feature>
<reference evidence="2 3" key="1">
    <citation type="journal article" date="2015" name="Nature">
        <title>rRNA introns, odd ribosomes, and small enigmatic genomes across a large radiation of phyla.</title>
        <authorList>
            <person name="Brown C.T."/>
            <person name="Hug L.A."/>
            <person name="Thomas B.C."/>
            <person name="Sharon I."/>
            <person name="Castelle C.J."/>
            <person name="Singh A."/>
            <person name="Wilkins M.J."/>
            <person name="Williams K.H."/>
            <person name="Banfield J.F."/>
        </authorList>
    </citation>
    <scope>NUCLEOTIDE SEQUENCE [LARGE SCALE GENOMIC DNA]</scope>
</reference>
<dbReference type="SUPFAM" id="SSF54593">
    <property type="entry name" value="Glyoxalase/Bleomycin resistance protein/Dihydroxybiphenyl dioxygenase"/>
    <property type="match status" value="1"/>
</dbReference>
<gene>
    <name evidence="2" type="ORF">US90_C0002G0043</name>
</gene>
<dbReference type="Proteomes" id="UP000034406">
    <property type="component" value="Unassembled WGS sequence"/>
</dbReference>
<protein>
    <submittedName>
        <fullName evidence="2">Glyoxalase/bleomycin resistance protein/dioxygenase</fullName>
    </submittedName>
</protein>
<proteinExistence type="predicted"/>
<name>A0A0G0K7V5_9BACT</name>
<dbReference type="Gene3D" id="3.10.180.10">
    <property type="entry name" value="2,3-Dihydroxybiphenyl 1,2-Dioxygenase, domain 1"/>
    <property type="match status" value="1"/>
</dbReference>
<dbReference type="PANTHER" id="PTHR33993">
    <property type="entry name" value="GLYOXALASE-RELATED"/>
    <property type="match status" value="1"/>
</dbReference>
<keyword evidence="2" id="KW-0560">Oxidoreductase</keyword>
<dbReference type="STRING" id="1618490.US90_C0002G0043"/>
<evidence type="ECO:0000313" key="2">
    <source>
        <dbReference type="EMBL" id="KKQ71560.1"/>
    </source>
</evidence>
<dbReference type="InterPro" id="IPR052164">
    <property type="entry name" value="Anthracycline_SecMetBiosynth"/>
</dbReference>
<dbReference type="EMBL" id="LBUT01000002">
    <property type="protein sequence ID" value="KKQ71560.1"/>
    <property type="molecule type" value="Genomic_DNA"/>
</dbReference>
<evidence type="ECO:0000313" key="3">
    <source>
        <dbReference type="Proteomes" id="UP000034406"/>
    </source>
</evidence>